<dbReference type="AlphaFoldDB" id="A0A0G1D3Z1"/>
<protein>
    <recommendedName>
        <fullName evidence="3">Cyclodipeptide synthase</fullName>
    </recommendedName>
</protein>
<comment type="caution">
    <text evidence="1">The sequence shown here is derived from an EMBL/GenBank/DDBJ whole genome shotgun (WGS) entry which is preliminary data.</text>
</comment>
<dbReference type="Proteomes" id="UP000034837">
    <property type="component" value="Unassembled WGS sequence"/>
</dbReference>
<evidence type="ECO:0008006" key="3">
    <source>
        <dbReference type="Google" id="ProtNLM"/>
    </source>
</evidence>
<gene>
    <name evidence="1" type="ORF">UV20_C0006G0011</name>
</gene>
<sequence length="230" mass="27622">MKSGFDINLIEGDGYLILPISMARISAGQSPEEIYEMFHFFAKKLKSFTNDVVLLYTNGLYFNAEDITHNQRVKSNQQIIDHSYKLRQLIEKRKEYIPNAFHFLPIDYVILNAPRFREYFYELKKQEKTDDDFRKSIKNDIGKREYTEANVNFILEEIIVAHIMREKEIEFPRTLVRNDSWRLIAYPGAYMEADLYQWKKNWLPKKDSVNPFVDSHYNFNEKKIYRFSEL</sequence>
<accession>A0A0G1D3Z1</accession>
<reference evidence="1 2" key="1">
    <citation type="journal article" date="2015" name="Nature">
        <title>rRNA introns, odd ribosomes, and small enigmatic genomes across a large radiation of phyla.</title>
        <authorList>
            <person name="Brown C.T."/>
            <person name="Hug L.A."/>
            <person name="Thomas B.C."/>
            <person name="Sharon I."/>
            <person name="Castelle C.J."/>
            <person name="Singh A."/>
            <person name="Wilkins M.J."/>
            <person name="Williams K.H."/>
            <person name="Banfield J.F."/>
        </authorList>
    </citation>
    <scope>NUCLEOTIDE SEQUENCE [LARGE SCALE GENOMIC DNA]</scope>
</reference>
<dbReference type="EMBL" id="LCDO01000006">
    <property type="protein sequence ID" value="KKS56728.1"/>
    <property type="molecule type" value="Genomic_DNA"/>
</dbReference>
<organism evidence="1 2">
    <name type="scientific">Candidatus Magasanikbacteria bacterium GW2011_GWA2_42_32</name>
    <dbReference type="NCBI Taxonomy" id="1619039"/>
    <lineage>
        <taxon>Bacteria</taxon>
        <taxon>Candidatus Magasanikiibacteriota</taxon>
    </lineage>
</organism>
<proteinExistence type="predicted"/>
<evidence type="ECO:0000313" key="1">
    <source>
        <dbReference type="EMBL" id="KKS56728.1"/>
    </source>
</evidence>
<evidence type="ECO:0000313" key="2">
    <source>
        <dbReference type="Proteomes" id="UP000034837"/>
    </source>
</evidence>
<name>A0A0G1D3Z1_9BACT</name>